<reference evidence="1" key="1">
    <citation type="submission" date="2023-08" db="EMBL/GenBank/DDBJ databases">
        <title>A de novo genome assembly of Solanum verrucosum Schlechtendal, a Mexican diploid species geographically isolated from the other diploid A-genome species in potato relatives.</title>
        <authorList>
            <person name="Hosaka K."/>
        </authorList>
    </citation>
    <scope>NUCLEOTIDE SEQUENCE</scope>
    <source>
        <tissue evidence="1">Young leaves</tissue>
    </source>
</reference>
<gene>
    <name evidence="1" type="ORF">MTR67_036535</name>
</gene>
<dbReference type="AlphaFoldDB" id="A0AAF0UBR3"/>
<protein>
    <submittedName>
        <fullName evidence="1">Uncharacterized protein</fullName>
    </submittedName>
</protein>
<accession>A0AAF0UBR3</accession>
<name>A0AAF0UBR3_SOLVR</name>
<proteinExistence type="predicted"/>
<dbReference type="EMBL" id="CP133619">
    <property type="protein sequence ID" value="WMV43150.1"/>
    <property type="molecule type" value="Genomic_DNA"/>
</dbReference>
<sequence length="120" mass="14132">MGMIGGNFNVCRFENERTNCTNRSIAMREFSDTIMDLQLIDLPLQEAKIRLWLKEGDRNTRYYQYIASSHERNNNIDKVRLDTGLTEDKAVIKEEILNFYQNLYTENEAWRPNASFDDVA</sequence>
<evidence type="ECO:0000313" key="2">
    <source>
        <dbReference type="Proteomes" id="UP001234989"/>
    </source>
</evidence>
<keyword evidence="2" id="KW-1185">Reference proteome</keyword>
<evidence type="ECO:0000313" key="1">
    <source>
        <dbReference type="EMBL" id="WMV43150.1"/>
    </source>
</evidence>
<organism evidence="1 2">
    <name type="scientific">Solanum verrucosum</name>
    <dbReference type="NCBI Taxonomy" id="315347"/>
    <lineage>
        <taxon>Eukaryota</taxon>
        <taxon>Viridiplantae</taxon>
        <taxon>Streptophyta</taxon>
        <taxon>Embryophyta</taxon>
        <taxon>Tracheophyta</taxon>
        <taxon>Spermatophyta</taxon>
        <taxon>Magnoliopsida</taxon>
        <taxon>eudicotyledons</taxon>
        <taxon>Gunneridae</taxon>
        <taxon>Pentapetalae</taxon>
        <taxon>asterids</taxon>
        <taxon>lamiids</taxon>
        <taxon>Solanales</taxon>
        <taxon>Solanaceae</taxon>
        <taxon>Solanoideae</taxon>
        <taxon>Solaneae</taxon>
        <taxon>Solanum</taxon>
    </lineage>
</organism>
<dbReference type="Proteomes" id="UP001234989">
    <property type="component" value="Chromosome 8"/>
</dbReference>